<feature type="non-terminal residue" evidence="2">
    <location>
        <position position="1"/>
    </location>
</feature>
<feature type="transmembrane region" description="Helical" evidence="1">
    <location>
        <begin position="41"/>
        <end position="60"/>
    </location>
</feature>
<evidence type="ECO:0000256" key="1">
    <source>
        <dbReference type="SAM" id="Phobius"/>
    </source>
</evidence>
<reference evidence="2" key="1">
    <citation type="submission" date="2018-05" db="EMBL/GenBank/DDBJ databases">
        <authorList>
            <person name="Lanie J.A."/>
            <person name="Ng W.-L."/>
            <person name="Kazmierczak K.M."/>
            <person name="Andrzejewski T.M."/>
            <person name="Davidsen T.M."/>
            <person name="Wayne K.J."/>
            <person name="Tettelin H."/>
            <person name="Glass J.I."/>
            <person name="Rusch D."/>
            <person name="Podicherti R."/>
            <person name="Tsui H.-C.T."/>
            <person name="Winkler M.E."/>
        </authorList>
    </citation>
    <scope>NUCLEOTIDE SEQUENCE</scope>
</reference>
<organism evidence="2">
    <name type="scientific">marine metagenome</name>
    <dbReference type="NCBI Taxonomy" id="408172"/>
    <lineage>
        <taxon>unclassified sequences</taxon>
        <taxon>metagenomes</taxon>
        <taxon>ecological metagenomes</taxon>
    </lineage>
</organism>
<evidence type="ECO:0008006" key="3">
    <source>
        <dbReference type="Google" id="ProtNLM"/>
    </source>
</evidence>
<accession>A0A381VM27</accession>
<protein>
    <recommendedName>
        <fullName evidence="3">ResB-like domain-containing protein</fullName>
    </recommendedName>
</protein>
<dbReference type="EMBL" id="UINC01009165">
    <property type="protein sequence ID" value="SVA41121.1"/>
    <property type="molecule type" value="Genomic_DNA"/>
</dbReference>
<keyword evidence="1" id="KW-0812">Transmembrane</keyword>
<keyword evidence="1" id="KW-0472">Membrane</keyword>
<proteinExistence type="predicted"/>
<name>A0A381VM27_9ZZZZ</name>
<sequence length="75" mass="8544">ILIQMNEPLRYKGYTFFQSSFIEGPEGETTVLAVVKNYGRLFPYISSIIMCIGLLFHLSLKLPELFNKSKGKISL</sequence>
<dbReference type="AlphaFoldDB" id="A0A381VM27"/>
<evidence type="ECO:0000313" key="2">
    <source>
        <dbReference type="EMBL" id="SVA41121.1"/>
    </source>
</evidence>
<gene>
    <name evidence="2" type="ORF">METZ01_LOCUS93975</name>
</gene>
<keyword evidence="1" id="KW-1133">Transmembrane helix</keyword>